<dbReference type="RefSeq" id="WP_048436701.1">
    <property type="nucleotide sequence ID" value="NZ_LWHQ01000057.1"/>
</dbReference>
<dbReference type="PANTHER" id="PTHR46796">
    <property type="entry name" value="HTH-TYPE TRANSCRIPTIONAL ACTIVATOR RHAS-RELATED"/>
    <property type="match status" value="1"/>
</dbReference>
<proteinExistence type="predicted"/>
<accession>A0A179S1J5</accession>
<dbReference type="InterPro" id="IPR009057">
    <property type="entry name" value="Homeodomain-like_sf"/>
</dbReference>
<evidence type="ECO:0000256" key="1">
    <source>
        <dbReference type="ARBA" id="ARBA00023015"/>
    </source>
</evidence>
<dbReference type="PROSITE" id="PS00041">
    <property type="entry name" value="HTH_ARAC_FAMILY_1"/>
    <property type="match status" value="1"/>
</dbReference>
<comment type="caution">
    <text evidence="5">The sequence shown here is derived from an EMBL/GenBank/DDBJ whole genome shotgun (WGS) entry which is preliminary data.</text>
</comment>
<dbReference type="AlphaFoldDB" id="A0A179S1J5"/>
<dbReference type="GO" id="GO:0043565">
    <property type="term" value="F:sequence-specific DNA binding"/>
    <property type="evidence" value="ECO:0007669"/>
    <property type="project" value="InterPro"/>
</dbReference>
<dbReference type="Pfam" id="PF12833">
    <property type="entry name" value="HTH_18"/>
    <property type="match status" value="1"/>
</dbReference>
<keyword evidence="1" id="KW-0805">Transcription regulation</keyword>
<dbReference type="SUPFAM" id="SSF46689">
    <property type="entry name" value="Homeodomain-like"/>
    <property type="match status" value="1"/>
</dbReference>
<evidence type="ECO:0000313" key="6">
    <source>
        <dbReference type="Proteomes" id="UP000078316"/>
    </source>
</evidence>
<keyword evidence="2" id="KW-0238">DNA-binding</keyword>
<dbReference type="InterPro" id="IPR018060">
    <property type="entry name" value="HTH_AraC"/>
</dbReference>
<dbReference type="GO" id="GO:0003700">
    <property type="term" value="F:DNA-binding transcription factor activity"/>
    <property type="evidence" value="ECO:0007669"/>
    <property type="project" value="InterPro"/>
</dbReference>
<dbReference type="PROSITE" id="PS01124">
    <property type="entry name" value="HTH_ARAC_FAMILY_2"/>
    <property type="match status" value="1"/>
</dbReference>
<dbReference type="InterPro" id="IPR020449">
    <property type="entry name" value="Tscrpt_reg_AraC-type_HTH"/>
</dbReference>
<dbReference type="Pfam" id="PF14525">
    <property type="entry name" value="AraC_binding_2"/>
    <property type="match status" value="1"/>
</dbReference>
<dbReference type="InterPro" id="IPR018062">
    <property type="entry name" value="HTH_AraC-typ_CS"/>
</dbReference>
<dbReference type="InterPro" id="IPR035418">
    <property type="entry name" value="AraC-bd_2"/>
</dbReference>
<dbReference type="OrthoDB" id="252470at2"/>
<organism evidence="5 6">
    <name type="scientific">Methylobacterium platani</name>
    <dbReference type="NCBI Taxonomy" id="427683"/>
    <lineage>
        <taxon>Bacteria</taxon>
        <taxon>Pseudomonadati</taxon>
        <taxon>Pseudomonadota</taxon>
        <taxon>Alphaproteobacteria</taxon>
        <taxon>Hyphomicrobiales</taxon>
        <taxon>Methylobacteriaceae</taxon>
        <taxon>Methylobacterium</taxon>
    </lineage>
</organism>
<dbReference type="PRINTS" id="PR00032">
    <property type="entry name" value="HTHARAC"/>
</dbReference>
<evidence type="ECO:0000313" key="5">
    <source>
        <dbReference type="EMBL" id="OAS18817.1"/>
    </source>
</evidence>
<evidence type="ECO:0000256" key="2">
    <source>
        <dbReference type="ARBA" id="ARBA00023125"/>
    </source>
</evidence>
<sequence length="319" mass="34991">MQQIFSTADHSSRDGFKRWQDLLDEQLTPIEVKRLNDSPFQAEFAACALGPFPIFRLRQGALLSETNAAGLRRHARPDTVMVILKQHGEATSVQDGRESVQRAGDILLLDRRPSVVTTHTDSQALFIEVPRERLENALGSTRRYTSLTVGAPLASTQMATSFIQNLVQLNPQLAADSAIRMASIAVDLIAASIAERLAQEVPGPLHGTVAVQQAKAYIETHIGDCTLDPPTLAAAVGLSLRRLQELFAERGRNVSDYIWFRRLETAAKRLTDPGCAHLSIGAVAQSCGFADQAHFSRRFKALHGMTPGEYRASLTVRAR</sequence>
<dbReference type="PANTHER" id="PTHR46796:SF6">
    <property type="entry name" value="ARAC SUBFAMILY"/>
    <property type="match status" value="1"/>
</dbReference>
<dbReference type="InterPro" id="IPR050204">
    <property type="entry name" value="AraC_XylS_family_regulators"/>
</dbReference>
<dbReference type="Gene3D" id="1.10.10.60">
    <property type="entry name" value="Homeodomain-like"/>
    <property type="match status" value="1"/>
</dbReference>
<dbReference type="EMBL" id="LWHQ01000057">
    <property type="protein sequence ID" value="OAS18817.1"/>
    <property type="molecule type" value="Genomic_DNA"/>
</dbReference>
<keyword evidence="3" id="KW-0804">Transcription</keyword>
<dbReference type="Proteomes" id="UP000078316">
    <property type="component" value="Unassembled WGS sequence"/>
</dbReference>
<name>A0A179S1J5_9HYPH</name>
<feature type="domain" description="HTH araC/xylS-type" evidence="4">
    <location>
        <begin position="212"/>
        <end position="313"/>
    </location>
</feature>
<dbReference type="SMART" id="SM00342">
    <property type="entry name" value="HTH_ARAC"/>
    <property type="match status" value="1"/>
</dbReference>
<dbReference type="STRING" id="427683.A5481_25635"/>
<evidence type="ECO:0000259" key="4">
    <source>
        <dbReference type="PROSITE" id="PS01124"/>
    </source>
</evidence>
<gene>
    <name evidence="5" type="ORF">A5481_25635</name>
</gene>
<reference evidence="5 6" key="1">
    <citation type="submission" date="2016-04" db="EMBL/GenBank/DDBJ databases">
        <authorList>
            <person name="Evans L.H."/>
            <person name="Alamgir A."/>
            <person name="Owens N."/>
            <person name="Weber N.D."/>
            <person name="Virtaneva K."/>
            <person name="Barbian K."/>
            <person name="Babar A."/>
            <person name="Rosenke K."/>
        </authorList>
    </citation>
    <scope>NUCLEOTIDE SEQUENCE [LARGE SCALE GENOMIC DNA]</scope>
    <source>
        <strain evidence="5 6">PMB02</strain>
    </source>
</reference>
<evidence type="ECO:0000256" key="3">
    <source>
        <dbReference type="ARBA" id="ARBA00023163"/>
    </source>
</evidence>
<protein>
    <submittedName>
        <fullName evidence="5">AraC family transcriptional regulator</fullName>
    </submittedName>
</protein>